<evidence type="ECO:0000256" key="4">
    <source>
        <dbReference type="ARBA" id="ARBA00022692"/>
    </source>
</evidence>
<keyword evidence="4 12" id="KW-0812">Transmembrane</keyword>
<evidence type="ECO:0000313" key="14">
    <source>
        <dbReference type="RefSeq" id="XP_010852649.1"/>
    </source>
</evidence>
<evidence type="ECO:0000256" key="12">
    <source>
        <dbReference type="SAM" id="Phobius"/>
    </source>
</evidence>
<keyword evidence="7 12" id="KW-1133">Transmembrane helix</keyword>
<dbReference type="OrthoDB" id="5511684at2759"/>
<dbReference type="GO" id="GO:0005743">
    <property type="term" value="C:mitochondrial inner membrane"/>
    <property type="evidence" value="ECO:0007669"/>
    <property type="project" value="UniProtKB-SubCell"/>
</dbReference>
<evidence type="ECO:0000256" key="10">
    <source>
        <dbReference type="ARBA" id="ARBA00038186"/>
    </source>
</evidence>
<comment type="similarity">
    <text evidence="10">Belongs to the complex IV NDUFA4 subunit family.</text>
</comment>
<dbReference type="InterPro" id="IPR010530">
    <property type="entry name" value="B12D"/>
</dbReference>
<dbReference type="Pfam" id="PF06522">
    <property type="entry name" value="B12D"/>
    <property type="match status" value="1"/>
</dbReference>
<dbReference type="PANTHER" id="PTHR14256:SF4">
    <property type="entry name" value="CYTOCHROME C OXIDASE SUBUNIT NDUFA4"/>
    <property type="match status" value="1"/>
</dbReference>
<feature type="transmembrane region" description="Helical" evidence="12">
    <location>
        <begin position="15"/>
        <end position="39"/>
    </location>
</feature>
<proteinExistence type="inferred from homology"/>
<protein>
    <recommendedName>
        <fullName evidence="11">Cytochrome c oxidase subunit NDUFA4</fullName>
    </recommendedName>
</protein>
<dbReference type="PANTHER" id="PTHR14256">
    <property type="entry name" value="NADH-UBIQUINONE OXIDOREDUCTASE MLRQ SUBUNIT"/>
    <property type="match status" value="1"/>
</dbReference>
<comment type="subcellular location">
    <subcellularLocation>
        <location evidence="1">Mitochondrion inner membrane</location>
        <topology evidence="1">Single-pass membrane protein</topology>
    </subcellularLocation>
</comment>
<evidence type="ECO:0000256" key="6">
    <source>
        <dbReference type="ARBA" id="ARBA00022982"/>
    </source>
</evidence>
<evidence type="ECO:0000256" key="11">
    <source>
        <dbReference type="ARBA" id="ARBA00041121"/>
    </source>
</evidence>
<keyword evidence="8" id="KW-0496">Mitochondrion</keyword>
<reference evidence="14" key="1">
    <citation type="submission" date="2025-08" db="UniProtKB">
        <authorList>
            <consortium name="RefSeq"/>
        </authorList>
    </citation>
    <scope>IDENTIFICATION</scope>
    <source>
        <tissue evidence="14">Blood</tissue>
    </source>
</reference>
<gene>
    <name evidence="14" type="primary">LOC104998949</name>
</gene>
<evidence type="ECO:0000256" key="8">
    <source>
        <dbReference type="ARBA" id="ARBA00023128"/>
    </source>
</evidence>
<dbReference type="AlphaFoldDB" id="A0A6P3IKY5"/>
<sequence length="92" mass="10383">MICRTVSQAKKHPSLIPFFLFIGAGGTGAALYVLHVALFNPDQCWLLNNNDSWNKLGPNGQYKFSSVNVDYSKLKKEGPDSYMKRFTIKLLE</sequence>
<dbReference type="Proteomes" id="UP000515208">
    <property type="component" value="Unplaced"/>
</dbReference>
<keyword evidence="5" id="KW-0999">Mitochondrion inner membrane</keyword>
<dbReference type="GeneID" id="104998949"/>
<dbReference type="KEGG" id="bbis:104998949"/>
<keyword evidence="3" id="KW-0679">Respiratory chain</keyword>
<dbReference type="RefSeq" id="XP_010852649.1">
    <property type="nucleotide sequence ID" value="XM_010854347.1"/>
</dbReference>
<evidence type="ECO:0000256" key="5">
    <source>
        <dbReference type="ARBA" id="ARBA00022792"/>
    </source>
</evidence>
<evidence type="ECO:0000256" key="3">
    <source>
        <dbReference type="ARBA" id="ARBA00022660"/>
    </source>
</evidence>
<evidence type="ECO:0000313" key="13">
    <source>
        <dbReference type="Proteomes" id="UP000515208"/>
    </source>
</evidence>
<keyword evidence="2" id="KW-0813">Transport</keyword>
<evidence type="ECO:0000256" key="9">
    <source>
        <dbReference type="ARBA" id="ARBA00023136"/>
    </source>
</evidence>
<organism evidence="13 14">
    <name type="scientific">Bison bison bison</name>
    <name type="common">North American plains bison</name>
    <dbReference type="NCBI Taxonomy" id="43346"/>
    <lineage>
        <taxon>Eukaryota</taxon>
        <taxon>Metazoa</taxon>
        <taxon>Chordata</taxon>
        <taxon>Craniata</taxon>
        <taxon>Vertebrata</taxon>
        <taxon>Euteleostomi</taxon>
        <taxon>Mammalia</taxon>
        <taxon>Eutheria</taxon>
        <taxon>Laurasiatheria</taxon>
        <taxon>Artiodactyla</taxon>
        <taxon>Ruminantia</taxon>
        <taxon>Pecora</taxon>
        <taxon>Bovidae</taxon>
        <taxon>Bovinae</taxon>
        <taxon>Bison</taxon>
    </lineage>
</organism>
<keyword evidence="6" id="KW-0249">Electron transport</keyword>
<accession>A0A6P3IKY5</accession>
<evidence type="ECO:0000256" key="1">
    <source>
        <dbReference type="ARBA" id="ARBA00004434"/>
    </source>
</evidence>
<evidence type="ECO:0000256" key="2">
    <source>
        <dbReference type="ARBA" id="ARBA00022448"/>
    </source>
</evidence>
<keyword evidence="13" id="KW-1185">Reference proteome</keyword>
<evidence type="ECO:0000256" key="7">
    <source>
        <dbReference type="ARBA" id="ARBA00022989"/>
    </source>
</evidence>
<keyword evidence="9 12" id="KW-0472">Membrane</keyword>
<name>A0A6P3IKY5_BISBB</name>